<dbReference type="GO" id="GO:0008283">
    <property type="term" value="P:cell population proliferation"/>
    <property type="evidence" value="ECO:0007669"/>
    <property type="project" value="InterPro"/>
</dbReference>
<dbReference type="Gene3D" id="1.25.10.10">
    <property type="entry name" value="Leucine-rich Repeat Variant"/>
    <property type="match status" value="1"/>
</dbReference>
<dbReference type="Proteomes" id="UP001153737">
    <property type="component" value="Chromosome 8"/>
</dbReference>
<evidence type="ECO:0000256" key="4">
    <source>
        <dbReference type="SAM" id="MobiDB-lite"/>
    </source>
</evidence>
<name>A0A9P0GQQ2_PHACE</name>
<reference evidence="5" key="1">
    <citation type="submission" date="2022-01" db="EMBL/GenBank/DDBJ databases">
        <authorList>
            <person name="King R."/>
        </authorList>
    </citation>
    <scope>NUCLEOTIDE SEQUENCE</scope>
</reference>
<protein>
    <recommendedName>
        <fullName evidence="7">BRCA1-associated ATM activator 1</fullName>
    </recommendedName>
</protein>
<dbReference type="GO" id="GO:0005737">
    <property type="term" value="C:cytoplasm"/>
    <property type="evidence" value="ECO:0007669"/>
    <property type="project" value="UniProtKB-SubCell"/>
</dbReference>
<dbReference type="EMBL" id="OU896714">
    <property type="protein sequence ID" value="CAH1179816.1"/>
    <property type="molecule type" value="Genomic_DNA"/>
</dbReference>
<dbReference type="PANTHER" id="PTHR21331">
    <property type="entry name" value="BRCA1-ASSOCIATED ATM ACTIVATOR 1"/>
    <property type="match status" value="1"/>
</dbReference>
<dbReference type="AlphaFoldDB" id="A0A9P0GQQ2"/>
<keyword evidence="6" id="KW-1185">Reference proteome</keyword>
<evidence type="ECO:0000256" key="2">
    <source>
        <dbReference type="ARBA" id="ARBA00022490"/>
    </source>
</evidence>
<dbReference type="InterPro" id="IPR016024">
    <property type="entry name" value="ARM-type_fold"/>
</dbReference>
<gene>
    <name evidence="5" type="ORF">PHAECO_LOCUS11580</name>
</gene>
<proteinExistence type="inferred from homology"/>
<feature type="compositionally biased region" description="Polar residues" evidence="4">
    <location>
        <begin position="829"/>
        <end position="840"/>
    </location>
</feature>
<comment type="similarity">
    <text evidence="3">Belongs to the BRAT1 family.</text>
</comment>
<evidence type="ECO:0000256" key="1">
    <source>
        <dbReference type="ARBA" id="ARBA00004496"/>
    </source>
</evidence>
<organism evidence="5 6">
    <name type="scientific">Phaedon cochleariae</name>
    <name type="common">Mustard beetle</name>
    <dbReference type="NCBI Taxonomy" id="80249"/>
    <lineage>
        <taxon>Eukaryota</taxon>
        <taxon>Metazoa</taxon>
        <taxon>Ecdysozoa</taxon>
        <taxon>Arthropoda</taxon>
        <taxon>Hexapoda</taxon>
        <taxon>Insecta</taxon>
        <taxon>Pterygota</taxon>
        <taxon>Neoptera</taxon>
        <taxon>Endopterygota</taxon>
        <taxon>Coleoptera</taxon>
        <taxon>Polyphaga</taxon>
        <taxon>Cucujiformia</taxon>
        <taxon>Chrysomeloidea</taxon>
        <taxon>Chrysomelidae</taxon>
        <taxon>Chrysomelinae</taxon>
        <taxon>Chrysomelini</taxon>
        <taxon>Phaedon</taxon>
    </lineage>
</organism>
<reference evidence="5" key="2">
    <citation type="submission" date="2022-10" db="EMBL/GenBank/DDBJ databases">
        <authorList>
            <consortium name="ENA_rothamsted_submissions"/>
            <consortium name="culmorum"/>
            <person name="King R."/>
        </authorList>
    </citation>
    <scope>NUCLEOTIDE SEQUENCE</scope>
</reference>
<evidence type="ECO:0000256" key="3">
    <source>
        <dbReference type="ARBA" id="ARBA00061308"/>
    </source>
</evidence>
<accession>A0A9P0GQQ2</accession>
<comment type="subcellular location">
    <subcellularLocation>
        <location evidence="1">Cytoplasm</location>
    </subcellularLocation>
</comment>
<dbReference type="GO" id="GO:0006974">
    <property type="term" value="P:DNA damage response"/>
    <property type="evidence" value="ECO:0007669"/>
    <property type="project" value="InterPro"/>
</dbReference>
<evidence type="ECO:0000313" key="6">
    <source>
        <dbReference type="Proteomes" id="UP001153737"/>
    </source>
</evidence>
<dbReference type="OrthoDB" id="10057956at2759"/>
<feature type="compositionally biased region" description="Low complexity" evidence="4">
    <location>
        <begin position="841"/>
        <end position="856"/>
    </location>
</feature>
<keyword evidence="2" id="KW-0963">Cytoplasm</keyword>
<dbReference type="InterPro" id="IPR038904">
    <property type="entry name" value="BRAT1"/>
</dbReference>
<dbReference type="GO" id="GO:0005634">
    <property type="term" value="C:nucleus"/>
    <property type="evidence" value="ECO:0007669"/>
    <property type="project" value="TreeGrafter"/>
</dbReference>
<dbReference type="SUPFAM" id="SSF48371">
    <property type="entry name" value="ARM repeat"/>
    <property type="match status" value="1"/>
</dbReference>
<feature type="region of interest" description="Disordered" evidence="4">
    <location>
        <begin position="818"/>
        <end position="856"/>
    </location>
</feature>
<evidence type="ECO:0008006" key="7">
    <source>
        <dbReference type="Google" id="ProtNLM"/>
    </source>
</evidence>
<sequence length="946" mass="109509">MVTITSTKHEMTMAQPVNPRIEKVLNKLLEPNFKLKDDAYLNLLLTHLTSKSNEDNNAIYQQEANKEFILLWMKQAILYWEETETISSTLTCTFALNLMGYMSKDEHIFLKMNQERMFERLLAIIINYFKCSAVQPSIELAYIKLLSSFLNHASGLQWIISNEHWKFVMNSSLNPHTVYISREGHKFMASMLEKSTIVDSNYAKDILHSLLTPLINARSQTSENGTAIVRDEEALYHSISPILSLLTKMLETFMESKNQGNIKDIILMLEEHFDLEKTLRDLTTFVKKEDFLFDLYKILTIWCFLIVYIKYSENLVVFYGKIENQLIGIFYDATSQLNVSNMLKLCHLSLIYWNNMKSKIPASSNLNSSEISLENQLLVLQIFPAFAMRKCITDEDEHYRSLFLQKFFSKVPPHTLRVWYKWRMHLKDTFSLGDGILALKYFLHSKQFYYRENAVLAFQCLIYFVKDITDLLYQRPDLIHGLLGQPDYIILLLECMKVIIDEFTITWKESVETLCILFVTNSFLSVTVWPPKIVISSLQLMEKALVKHMTPEMALLIDTGEDSTINSILTMLKTKLHDSDWEVRDSAVEMVRTVIVSTYTKFSSFGERVVANEFPTSILLMAIRDGNSFVRATSLKCLQEMTKVDELWNVLIHEGHILEKIIRILYVEQEGIVRTEAAALIDSIYTNREVSVATLSKFYDIMHHAVIADLHWETRVNALQFWKNVINRHLFQQGMIDGDFPEFTFSKEKRKIINLNQVEVKMRLIKVLNQLSENGCLSAFQFALQDDCDLEVTKYATDAVNDFVLLLKKYRITTSDVSTDTTISKPSHHSPQPDTSKSQPNRNCASVNSSCSSSNDSVMDEVLDSLDANLLESIFNSLDQPPDDYVEMQGRRMLPPNKFLESVYSDLAYHVEQKSNWIESIDNFNSLLDDILKEYDVNEINEMDCY</sequence>
<dbReference type="InterPro" id="IPR011989">
    <property type="entry name" value="ARM-like"/>
</dbReference>
<dbReference type="PANTHER" id="PTHR21331:SF2">
    <property type="entry name" value="BRCA1-ASSOCIATED ATM ACTIVATOR 1"/>
    <property type="match status" value="1"/>
</dbReference>
<evidence type="ECO:0000313" key="5">
    <source>
        <dbReference type="EMBL" id="CAH1179816.1"/>
    </source>
</evidence>